<dbReference type="Proteomes" id="UP000238823">
    <property type="component" value="Unassembled WGS sequence"/>
</dbReference>
<dbReference type="EMBL" id="PVNL01000111">
    <property type="protein sequence ID" value="PRQ02650.1"/>
    <property type="molecule type" value="Genomic_DNA"/>
</dbReference>
<dbReference type="OrthoDB" id="5500667at2"/>
<gene>
    <name evidence="1" type="ORF">ENSA7_54790</name>
</gene>
<comment type="caution">
    <text evidence="1">The sequence shown here is derived from an EMBL/GenBank/DDBJ whole genome shotgun (WGS) entry which is preliminary data.</text>
</comment>
<accession>A0A2S9YC15</accession>
<evidence type="ECO:0000313" key="1">
    <source>
        <dbReference type="EMBL" id="PRQ02650.1"/>
    </source>
</evidence>
<organism evidence="1 2">
    <name type="scientific">Enhygromyxa salina</name>
    <dbReference type="NCBI Taxonomy" id="215803"/>
    <lineage>
        <taxon>Bacteria</taxon>
        <taxon>Pseudomonadati</taxon>
        <taxon>Myxococcota</taxon>
        <taxon>Polyangia</taxon>
        <taxon>Nannocystales</taxon>
        <taxon>Nannocystaceae</taxon>
        <taxon>Enhygromyxa</taxon>
    </lineage>
</organism>
<sequence length="256" mass="29099">MRCHAFQLPSEVYRELEAQILEALASASLEQLGYLLADHDLEIELLSGEWRVLFEVSEDIAYQVVDLNERRTRMAVSPDELAEFVEMLRDPERQRAWTPISFGLAELVDALPQGMDLVGLVVVEEDDDWLWSESTHEIIAIRPEVYALIEPHMRQLVEIGDYGALARLAGDHSEGAIEFSNERWFQLGQGIVQHAPELIPVIEATLSPPGVYTSIREALSRVADPRTQPSLDAWLRVHSGGHQYGLFFRDIRREVE</sequence>
<reference evidence="1 2" key="1">
    <citation type="submission" date="2018-03" db="EMBL/GenBank/DDBJ databases">
        <title>Draft Genome Sequences of the Obligatory Marine Myxobacteria Enhygromyxa salina SWB007.</title>
        <authorList>
            <person name="Poehlein A."/>
            <person name="Moghaddam J.A."/>
            <person name="Harms H."/>
            <person name="Alanjari M."/>
            <person name="Koenig G.M."/>
            <person name="Daniel R."/>
            <person name="Schaeberle T.F."/>
        </authorList>
    </citation>
    <scope>NUCLEOTIDE SEQUENCE [LARGE SCALE GENOMIC DNA]</scope>
    <source>
        <strain evidence="1 2">SWB007</strain>
    </source>
</reference>
<evidence type="ECO:0000313" key="2">
    <source>
        <dbReference type="Proteomes" id="UP000238823"/>
    </source>
</evidence>
<dbReference type="AlphaFoldDB" id="A0A2S9YC15"/>
<dbReference type="RefSeq" id="WP_106092359.1">
    <property type="nucleotide sequence ID" value="NZ_PVNL01000111.1"/>
</dbReference>
<name>A0A2S9YC15_9BACT</name>
<proteinExistence type="predicted"/>
<protein>
    <submittedName>
        <fullName evidence="1">Uncharacterized protein</fullName>
    </submittedName>
</protein>